<dbReference type="GO" id="GO:0016779">
    <property type="term" value="F:nucleotidyltransferase activity"/>
    <property type="evidence" value="ECO:0007669"/>
    <property type="project" value="UniProtKB-KW"/>
</dbReference>
<feature type="compositionally biased region" description="Basic and acidic residues" evidence="6">
    <location>
        <begin position="115"/>
        <end position="140"/>
    </location>
</feature>
<dbReference type="Pfam" id="PF00078">
    <property type="entry name" value="RVT_1"/>
    <property type="match status" value="1"/>
</dbReference>
<sequence>RGKKQEEKHKPDDRRSGGKDYRGDDRGRLGFKYEHYTPLTSPRGQVYEMLERRGEAKMLGKPQPLPKKIGKVPVRGDPYCRYHRDYGHWTNNCKELKDEIERLIRAGHLKEFVVQERGKKEDTEGVDRKRKPEEPGERAPKRGVIHMIAGGPTDGDSNAARKANLRADLENVAEVQIVHPVPELTFGAKDSHGILAPHNDALVVKAEIANYDVERILVDTGSSADIMFYECFRKMDLGMEITPIRTSLFGFSGTEVVPLGEVQLTMALGTPPLRKVKAVRFVIVKADSAYNVILGRPSLNSFQAAVSTYCIKMKFPVGDLRAPKRGVIHMIAGGPTDGDSNAARKANLRADWENVAEVQIVHPIPELTFGAKDSHGILAPHNDALVVTAEIANYDVERILVDTGSSADIMVGMELQEPIKTQLITLLREYVDIFAFTPEDLVGIDREVAEHKLNIDPKMRPVKQKRRHFGAELDIIMGNEVEKMIQAGHVKPIQFPEWLSNQVMVRKAENKWRMCTDFRDLNKACPKDHYPLPRIDQLVDSTAGCELLSMMDASQGYHQIPLAVEDQKRVSFVTSKGTYCYVVMPFGLRNAGATYQRMVDKMFSRQLGRNMEVYVDDMLVKSRRADDHVGDLKETFETLRRYKMKLNPAKCKFGVKSGKFLGYMVTERGIEVNPEKVRAVLEMQPPKTIKEVQILTGRLAGLSRFIARAAERSFPFFRTLRKGARFEWSPQAQEAFDKMKEFLASLPLLTKPDPTDVLILYLSVGEVAISSVLLKEDGGGQQPIYYVSKLLQGAEMKYTEVEKAALALIITARRLRPYFLSHGVVVRTNFPLNETLGRPSASGRMVKWAVELGEYNVSFEARKAIKAQALADFIREGTMVAKPSVWEVYVDGSSTK</sequence>
<dbReference type="InterPro" id="IPR000477">
    <property type="entry name" value="RT_dom"/>
</dbReference>
<dbReference type="InterPro" id="IPR050951">
    <property type="entry name" value="Retrovirus_Pol_polyprotein"/>
</dbReference>
<dbReference type="Gene3D" id="2.40.70.10">
    <property type="entry name" value="Acid Proteases"/>
    <property type="match status" value="1"/>
</dbReference>
<dbReference type="CDD" id="cd01647">
    <property type="entry name" value="RT_LTR"/>
    <property type="match status" value="1"/>
</dbReference>
<dbReference type="CDD" id="cd00303">
    <property type="entry name" value="retropepsin_like"/>
    <property type="match status" value="1"/>
</dbReference>
<feature type="non-terminal residue" evidence="8">
    <location>
        <position position="896"/>
    </location>
</feature>
<evidence type="ECO:0000256" key="2">
    <source>
        <dbReference type="ARBA" id="ARBA00022695"/>
    </source>
</evidence>
<proteinExistence type="predicted"/>
<reference evidence="8" key="1">
    <citation type="submission" date="2019-12" db="EMBL/GenBank/DDBJ databases">
        <authorList>
            <person name="Scholes J."/>
        </authorList>
    </citation>
    <scope>NUCLEOTIDE SEQUENCE</scope>
</reference>
<evidence type="ECO:0000256" key="5">
    <source>
        <dbReference type="ARBA" id="ARBA00023268"/>
    </source>
</evidence>
<evidence type="ECO:0000256" key="3">
    <source>
        <dbReference type="ARBA" id="ARBA00022722"/>
    </source>
</evidence>
<dbReference type="InterPro" id="IPR043128">
    <property type="entry name" value="Rev_trsase/Diguanyl_cyclase"/>
</dbReference>
<keyword evidence="2" id="KW-0548">Nucleotidyltransferase</keyword>
<feature type="region of interest" description="Disordered" evidence="6">
    <location>
        <begin position="115"/>
        <end position="141"/>
    </location>
</feature>
<evidence type="ECO:0000259" key="7">
    <source>
        <dbReference type="PROSITE" id="PS50878"/>
    </source>
</evidence>
<dbReference type="Gene3D" id="3.10.10.10">
    <property type="entry name" value="HIV Type 1 Reverse Transcriptase, subunit A, domain 1"/>
    <property type="match status" value="1"/>
</dbReference>
<dbReference type="GO" id="GO:0004519">
    <property type="term" value="F:endonuclease activity"/>
    <property type="evidence" value="ECO:0007669"/>
    <property type="project" value="UniProtKB-KW"/>
</dbReference>
<dbReference type="OrthoDB" id="542221at2759"/>
<keyword evidence="9" id="KW-1185">Reference proteome</keyword>
<dbReference type="InterPro" id="IPR043502">
    <property type="entry name" value="DNA/RNA_pol_sf"/>
</dbReference>
<feature type="domain" description="Reverse transcriptase" evidence="7">
    <location>
        <begin position="486"/>
        <end position="665"/>
    </location>
</feature>
<evidence type="ECO:0000256" key="1">
    <source>
        <dbReference type="ARBA" id="ARBA00022679"/>
    </source>
</evidence>
<name>A0A9N7RQ21_STRHE</name>
<keyword evidence="5" id="KW-0511">Multifunctional enzyme</keyword>
<dbReference type="Gene3D" id="3.30.70.270">
    <property type="match status" value="2"/>
</dbReference>
<dbReference type="SUPFAM" id="SSF50630">
    <property type="entry name" value="Acid proteases"/>
    <property type="match status" value="1"/>
</dbReference>
<dbReference type="EMBL" id="CACSLK010031421">
    <property type="protein sequence ID" value="CAA0839165.1"/>
    <property type="molecule type" value="Genomic_DNA"/>
</dbReference>
<feature type="non-terminal residue" evidence="8">
    <location>
        <position position="1"/>
    </location>
</feature>
<keyword evidence="4" id="KW-0378">Hydrolase</keyword>
<keyword evidence="4" id="KW-0255">Endonuclease</keyword>
<evidence type="ECO:0000313" key="9">
    <source>
        <dbReference type="Proteomes" id="UP001153555"/>
    </source>
</evidence>
<evidence type="ECO:0000313" key="8">
    <source>
        <dbReference type="EMBL" id="CAA0839165.1"/>
    </source>
</evidence>
<dbReference type="InterPro" id="IPR021109">
    <property type="entry name" value="Peptidase_aspartic_dom_sf"/>
</dbReference>
<dbReference type="PANTHER" id="PTHR37984">
    <property type="entry name" value="PROTEIN CBG26694"/>
    <property type="match status" value="1"/>
</dbReference>
<keyword evidence="3" id="KW-0540">Nuclease</keyword>
<evidence type="ECO:0000256" key="4">
    <source>
        <dbReference type="ARBA" id="ARBA00022759"/>
    </source>
</evidence>
<feature type="region of interest" description="Disordered" evidence="6">
    <location>
        <begin position="1"/>
        <end position="29"/>
    </location>
</feature>
<dbReference type="SUPFAM" id="SSF56672">
    <property type="entry name" value="DNA/RNA polymerases"/>
    <property type="match status" value="1"/>
</dbReference>
<dbReference type="InterPro" id="IPR041577">
    <property type="entry name" value="RT_RNaseH_2"/>
</dbReference>
<comment type="caution">
    <text evidence="8">The sequence shown here is derived from an EMBL/GenBank/DDBJ whole genome shotgun (WGS) entry which is preliminary data.</text>
</comment>
<accession>A0A9N7RQ21</accession>
<keyword evidence="1" id="KW-0808">Transferase</keyword>
<gene>
    <name evidence="8" type="ORF">SHERM_05734</name>
</gene>
<organism evidence="8 9">
    <name type="scientific">Striga hermonthica</name>
    <name type="common">Purple witchweed</name>
    <name type="synonym">Buchnera hermonthica</name>
    <dbReference type="NCBI Taxonomy" id="68872"/>
    <lineage>
        <taxon>Eukaryota</taxon>
        <taxon>Viridiplantae</taxon>
        <taxon>Streptophyta</taxon>
        <taxon>Embryophyta</taxon>
        <taxon>Tracheophyta</taxon>
        <taxon>Spermatophyta</taxon>
        <taxon>Magnoliopsida</taxon>
        <taxon>eudicotyledons</taxon>
        <taxon>Gunneridae</taxon>
        <taxon>Pentapetalae</taxon>
        <taxon>asterids</taxon>
        <taxon>lamiids</taxon>
        <taxon>Lamiales</taxon>
        <taxon>Orobanchaceae</taxon>
        <taxon>Buchnereae</taxon>
        <taxon>Striga</taxon>
    </lineage>
</organism>
<dbReference type="Proteomes" id="UP001153555">
    <property type="component" value="Unassembled WGS sequence"/>
</dbReference>
<dbReference type="AlphaFoldDB" id="A0A9N7RQ21"/>
<dbReference type="PANTHER" id="PTHR37984:SF5">
    <property type="entry name" value="PROTEIN NYNRIN-LIKE"/>
    <property type="match status" value="1"/>
</dbReference>
<dbReference type="PROSITE" id="PS50878">
    <property type="entry name" value="RT_POL"/>
    <property type="match status" value="1"/>
</dbReference>
<evidence type="ECO:0000256" key="6">
    <source>
        <dbReference type="SAM" id="MobiDB-lite"/>
    </source>
</evidence>
<dbReference type="Pfam" id="PF17919">
    <property type="entry name" value="RT_RNaseH_2"/>
    <property type="match status" value="1"/>
</dbReference>
<protein>
    <recommendedName>
        <fullName evidence="7">Reverse transcriptase domain-containing protein</fullName>
    </recommendedName>
</protein>